<keyword evidence="3 6" id="KW-0812">Transmembrane</keyword>
<keyword evidence="5 6" id="KW-0472">Membrane</keyword>
<dbReference type="Gene3D" id="1.20.1640.10">
    <property type="entry name" value="Multidrug efflux transporter AcrB transmembrane domain"/>
    <property type="match status" value="2"/>
</dbReference>
<dbReference type="PANTHER" id="PTHR33406:SF13">
    <property type="entry name" value="MEMBRANE PROTEIN YDFJ"/>
    <property type="match status" value="1"/>
</dbReference>
<keyword evidence="2" id="KW-1003">Cell membrane</keyword>
<dbReference type="PANTHER" id="PTHR33406">
    <property type="entry name" value="MEMBRANE PROTEIN MJ1562-RELATED"/>
    <property type="match status" value="1"/>
</dbReference>
<reference evidence="8 9" key="1">
    <citation type="submission" date="2016-10" db="EMBL/GenBank/DDBJ databases">
        <authorList>
            <person name="de Groot N.N."/>
        </authorList>
    </citation>
    <scope>NUCLEOTIDE SEQUENCE [LARGE SCALE GENOMIC DNA]</scope>
    <source>
        <strain evidence="8 9">IBRC-M10015</strain>
    </source>
</reference>
<feature type="transmembrane region" description="Helical" evidence="6">
    <location>
        <begin position="365"/>
        <end position="387"/>
    </location>
</feature>
<dbReference type="GO" id="GO:0005886">
    <property type="term" value="C:plasma membrane"/>
    <property type="evidence" value="ECO:0007669"/>
    <property type="project" value="UniProtKB-SubCell"/>
</dbReference>
<dbReference type="Proteomes" id="UP000198856">
    <property type="component" value="Unassembled WGS sequence"/>
</dbReference>
<evidence type="ECO:0000256" key="3">
    <source>
        <dbReference type="ARBA" id="ARBA00022692"/>
    </source>
</evidence>
<accession>A0A1G8WMY4</accession>
<keyword evidence="4 6" id="KW-1133">Transmembrane helix</keyword>
<dbReference type="OrthoDB" id="42357at2157"/>
<dbReference type="AlphaFoldDB" id="A0A1G8WMY4"/>
<evidence type="ECO:0000313" key="8">
    <source>
        <dbReference type="EMBL" id="SDJ79486.1"/>
    </source>
</evidence>
<feature type="transmembrane region" description="Helical" evidence="6">
    <location>
        <begin position="12"/>
        <end position="35"/>
    </location>
</feature>
<evidence type="ECO:0000259" key="7">
    <source>
        <dbReference type="PROSITE" id="PS50156"/>
    </source>
</evidence>
<dbReference type="RefSeq" id="WP_092702750.1">
    <property type="nucleotide sequence ID" value="NZ_FNFC01000009.1"/>
</dbReference>
<evidence type="ECO:0000313" key="9">
    <source>
        <dbReference type="Proteomes" id="UP000198856"/>
    </source>
</evidence>
<evidence type="ECO:0000256" key="4">
    <source>
        <dbReference type="ARBA" id="ARBA00022989"/>
    </source>
</evidence>
<evidence type="ECO:0000256" key="5">
    <source>
        <dbReference type="ARBA" id="ARBA00023136"/>
    </source>
</evidence>
<feature type="transmembrane region" description="Helical" evidence="6">
    <location>
        <begin position="757"/>
        <end position="781"/>
    </location>
</feature>
<comment type="subcellular location">
    <subcellularLocation>
        <location evidence="1">Cell membrane</location>
        <topology evidence="1">Multi-pass membrane protein</topology>
    </subcellularLocation>
</comment>
<feature type="transmembrane region" description="Helical" evidence="6">
    <location>
        <begin position="333"/>
        <end position="353"/>
    </location>
</feature>
<feature type="transmembrane region" description="Helical" evidence="6">
    <location>
        <begin position="241"/>
        <end position="258"/>
    </location>
</feature>
<feature type="transmembrane region" description="Helical" evidence="6">
    <location>
        <begin position="659"/>
        <end position="679"/>
    </location>
</feature>
<dbReference type="InterPro" id="IPR004869">
    <property type="entry name" value="MMPL_dom"/>
</dbReference>
<evidence type="ECO:0000256" key="6">
    <source>
        <dbReference type="SAM" id="Phobius"/>
    </source>
</evidence>
<dbReference type="SUPFAM" id="SSF82866">
    <property type="entry name" value="Multidrug efflux transporter AcrB transmembrane domain"/>
    <property type="match status" value="2"/>
</dbReference>
<feature type="domain" description="SSD" evidence="7">
    <location>
        <begin position="659"/>
        <end position="815"/>
    </location>
</feature>
<feature type="domain" description="SSD" evidence="7">
    <location>
        <begin position="265"/>
        <end position="390"/>
    </location>
</feature>
<keyword evidence="9" id="KW-1185">Reference proteome</keyword>
<protein>
    <submittedName>
        <fullName evidence="8">Predicted exporter protein, RND superfamily</fullName>
    </submittedName>
</protein>
<name>A0A1G8WMY4_9EURY</name>
<feature type="transmembrane region" description="Helical" evidence="6">
    <location>
        <begin position="793"/>
        <end position="816"/>
    </location>
</feature>
<dbReference type="EMBL" id="FNFC01000009">
    <property type="protein sequence ID" value="SDJ79486.1"/>
    <property type="molecule type" value="Genomic_DNA"/>
</dbReference>
<proteinExistence type="predicted"/>
<dbReference type="InterPro" id="IPR000731">
    <property type="entry name" value="SSD"/>
</dbReference>
<gene>
    <name evidence="8" type="ORF">SAMN05216226_109107</name>
</gene>
<feature type="transmembrane region" description="Helical" evidence="6">
    <location>
        <begin position="686"/>
        <end position="710"/>
    </location>
</feature>
<dbReference type="InterPro" id="IPR050545">
    <property type="entry name" value="Mycobact_MmpL"/>
</dbReference>
<feature type="transmembrane region" description="Helical" evidence="6">
    <location>
        <begin position="427"/>
        <end position="446"/>
    </location>
</feature>
<dbReference type="PROSITE" id="PS50156">
    <property type="entry name" value="SSD"/>
    <property type="match status" value="2"/>
</dbReference>
<organism evidence="8 9">
    <name type="scientific">Halovenus aranensis</name>
    <dbReference type="NCBI Taxonomy" id="890420"/>
    <lineage>
        <taxon>Archaea</taxon>
        <taxon>Methanobacteriati</taxon>
        <taxon>Methanobacteriota</taxon>
        <taxon>Stenosarchaea group</taxon>
        <taxon>Halobacteria</taxon>
        <taxon>Halobacteriales</taxon>
        <taxon>Haloarculaceae</taxon>
        <taxon>Halovenus</taxon>
    </lineage>
</organism>
<feature type="transmembrane region" description="Helical" evidence="6">
    <location>
        <begin position="291"/>
        <end position="312"/>
    </location>
</feature>
<evidence type="ECO:0000256" key="2">
    <source>
        <dbReference type="ARBA" id="ARBA00022475"/>
    </source>
</evidence>
<sequence>MRETLLGRATRFVTEHNVVVLVVMVLLTGGILAGIPQLDTSSQSGGTADQFEDVDRVQKSQYIEDAYGNATDDESTRTFDPVYVWNEGGNALSKESLLAGLRYQQAVTENETVQAALHDDGIQGIENLVGARAADGDGSLDAQIAALESMSDSEVEAVLGRVLDENPRATQFLPTDHEGTTSADRRTLAVLDTTVDSETREDAESVLYEAATERSDAGFFMLSSDAYDEATSQFFGEMVELVLPVALALILFILVFAYRDIVDVVVGMTGVVLSVLWTFGLLGWLGVEAGLMSIIPVVLIAGLSIDFGFHVFNRYREERGPEDEIRAPMARGVALVATALVLVAATASIGFLANLSNPLPVIRDLGVTVTLGVVSALGIFVTVVPALKISIDRTLERVGLDRRKAPLGHGTYLRPVLEQSVTLARRAAPVVLVLAVLVAASGGVVWTQLDQESYQQADGDVAEWKQQLPGPLGWEETPIFEQQRHVESVYQPANADDAIQSEILVEGDVTSPSTLEAIDAGVQTIGQEGLLIDQARTSARDSPLTAMQRVAAESEEFAAVFAEADTDGNGVPDQNLAEVYDALYAADSETAGQVIERVDGEYRSVLVTLSLDADFSESSAIAPKLDDGAAVMADDGQRTATAAGPIAVNEAVLDNVIDGVVTTMLVALAAIVLALVVVFRLMHGSATLGAAVACPIVLVVGLVVAAMYLLDIPLTLLTALLMSLVVGLGIDYNIHIGDRFADELRGGADSVSALRTAVTGTGGALLGSTLTSAGAFATIALVPHPQVQSFGSIVVVALVTAFVVSFLVLPSVLLLWSRYAGVSLAVSTPTEEPTPQD</sequence>
<feature type="transmembrane region" description="Helical" evidence="6">
    <location>
        <begin position="265"/>
        <end position="285"/>
    </location>
</feature>
<feature type="transmembrane region" description="Helical" evidence="6">
    <location>
        <begin position="716"/>
        <end position="736"/>
    </location>
</feature>
<evidence type="ECO:0000256" key="1">
    <source>
        <dbReference type="ARBA" id="ARBA00004651"/>
    </source>
</evidence>
<dbReference type="Pfam" id="PF03176">
    <property type="entry name" value="MMPL"/>
    <property type="match status" value="2"/>
</dbReference>